<evidence type="ECO:0000313" key="8">
    <source>
        <dbReference type="EMBL" id="SHL32795.1"/>
    </source>
</evidence>
<keyword evidence="1" id="KW-0004">4Fe-4S</keyword>
<dbReference type="Proteomes" id="UP000184123">
    <property type="component" value="Unassembled WGS sequence"/>
</dbReference>
<dbReference type="NCBIfam" id="TIGR02435">
    <property type="entry name" value="CobG"/>
    <property type="match status" value="1"/>
</dbReference>
<evidence type="ECO:0000256" key="4">
    <source>
        <dbReference type="ARBA" id="ARBA00023002"/>
    </source>
</evidence>
<dbReference type="GO" id="GO:0046872">
    <property type="term" value="F:metal ion binding"/>
    <property type="evidence" value="ECO:0007669"/>
    <property type="project" value="UniProtKB-KW"/>
</dbReference>
<dbReference type="STRING" id="44933.SAMN05660971_00212"/>
<keyword evidence="5" id="KW-0408">Iron</keyword>
<accession>A0A1M6ZR33</accession>
<dbReference type="Gene3D" id="3.90.480.10">
    <property type="entry name" value="Sulfite Reductase Hemoprotein,Domain 2"/>
    <property type="match status" value="1"/>
</dbReference>
<dbReference type="SUPFAM" id="SSF56014">
    <property type="entry name" value="Nitrite and sulphite reductase 4Fe-4S domain-like"/>
    <property type="match status" value="1"/>
</dbReference>
<evidence type="ECO:0000256" key="3">
    <source>
        <dbReference type="ARBA" id="ARBA00022723"/>
    </source>
</evidence>
<dbReference type="InterPro" id="IPR005117">
    <property type="entry name" value="NiRdtase/SiRdtase_haem-b_fer"/>
</dbReference>
<dbReference type="PANTHER" id="PTHR32439">
    <property type="entry name" value="FERREDOXIN--NITRITE REDUCTASE, CHLOROPLASTIC"/>
    <property type="match status" value="1"/>
</dbReference>
<evidence type="ECO:0000259" key="7">
    <source>
        <dbReference type="Pfam" id="PF03460"/>
    </source>
</evidence>
<dbReference type="PANTHER" id="PTHR32439:SF9">
    <property type="entry name" value="BLR3264 PROTEIN"/>
    <property type="match status" value="1"/>
</dbReference>
<evidence type="ECO:0000313" key="9">
    <source>
        <dbReference type="Proteomes" id="UP000184123"/>
    </source>
</evidence>
<sequence>MPLIKGWCPGAWQPMASGDGLLVRVRPFLGRLTRRQALALCDGAERFGTGLIEVTNRANLQLRGVPEQHWSELLAHLAEHGLVDSDPDTERRRNMLVTPDWQAGDDTHQLATRLMARLGDLPELPGKVGFAIDAGTAPLLAGVSADFRVERSADGGLLVRADGHARGTAVTSVEEAVEGLVRLAHWFVDSGGWEAGRMRRHQALLPSWAPRQALPAACRDRPVLGQHPRGLLIGIPFGRVTAPALREVVQGALVGDVRVTPWRRLWIEGGMPDCTGGLPTDEEDPRLVVDACPGAPWCNQASVETRRLAEALASQVPGSVHVSGCRKGCARRQPAALCLTGRDGRFDLIVEGRADGVPEVTGLSEAEVLDYLKHHFPAGA</sequence>
<dbReference type="GO" id="GO:0051539">
    <property type="term" value="F:4 iron, 4 sulfur cluster binding"/>
    <property type="evidence" value="ECO:0007669"/>
    <property type="project" value="UniProtKB-KW"/>
</dbReference>
<gene>
    <name evidence="8" type="ORF">SAMN05660971_00212</name>
</gene>
<evidence type="ECO:0000256" key="1">
    <source>
        <dbReference type="ARBA" id="ARBA00022485"/>
    </source>
</evidence>
<dbReference type="InterPro" id="IPR012798">
    <property type="entry name" value="Cbl_synth_CobG-like"/>
</dbReference>
<keyword evidence="4" id="KW-0560">Oxidoreductase</keyword>
<evidence type="ECO:0000256" key="2">
    <source>
        <dbReference type="ARBA" id="ARBA00022617"/>
    </source>
</evidence>
<dbReference type="Gene3D" id="3.30.413.10">
    <property type="entry name" value="Sulfite Reductase Hemoprotein, domain 1"/>
    <property type="match status" value="2"/>
</dbReference>
<dbReference type="AlphaFoldDB" id="A0A1M6ZR33"/>
<dbReference type="Pfam" id="PF03460">
    <property type="entry name" value="NIR_SIR_ferr"/>
    <property type="match status" value="1"/>
</dbReference>
<organism evidence="8 9">
    <name type="scientific">Halomonas cupida</name>
    <dbReference type="NCBI Taxonomy" id="44933"/>
    <lineage>
        <taxon>Bacteria</taxon>
        <taxon>Pseudomonadati</taxon>
        <taxon>Pseudomonadota</taxon>
        <taxon>Gammaproteobacteria</taxon>
        <taxon>Oceanospirillales</taxon>
        <taxon>Halomonadaceae</taxon>
        <taxon>Halomonas</taxon>
    </lineage>
</organism>
<feature type="domain" description="Nitrite/Sulfite reductase ferredoxin-like" evidence="7">
    <location>
        <begin position="14"/>
        <end position="79"/>
    </location>
</feature>
<keyword evidence="3" id="KW-0479">Metal-binding</keyword>
<proteinExistence type="predicted"/>
<evidence type="ECO:0000256" key="6">
    <source>
        <dbReference type="ARBA" id="ARBA00023014"/>
    </source>
</evidence>
<dbReference type="InterPro" id="IPR036136">
    <property type="entry name" value="Nit/Sulf_reduc_fer-like_dom_sf"/>
</dbReference>
<protein>
    <submittedName>
        <fullName evidence="8">Precorrin-3B synthase</fullName>
    </submittedName>
</protein>
<dbReference type="InterPro" id="IPR045854">
    <property type="entry name" value="NO2/SO3_Rdtase_4Fe4S_sf"/>
</dbReference>
<dbReference type="GO" id="GO:0016491">
    <property type="term" value="F:oxidoreductase activity"/>
    <property type="evidence" value="ECO:0007669"/>
    <property type="project" value="UniProtKB-KW"/>
</dbReference>
<name>A0A1M6ZR33_9GAMM</name>
<reference evidence="8 9" key="1">
    <citation type="submission" date="2016-11" db="EMBL/GenBank/DDBJ databases">
        <authorList>
            <person name="Jaros S."/>
            <person name="Januszkiewicz K."/>
            <person name="Wedrychowicz H."/>
        </authorList>
    </citation>
    <scope>NUCLEOTIDE SEQUENCE [LARGE SCALE GENOMIC DNA]</scope>
    <source>
        <strain evidence="8 9">DSM 4740</strain>
    </source>
</reference>
<dbReference type="SUPFAM" id="SSF55124">
    <property type="entry name" value="Nitrite/Sulfite reductase N-terminal domain-like"/>
    <property type="match status" value="1"/>
</dbReference>
<dbReference type="InterPro" id="IPR051329">
    <property type="entry name" value="NIR_SIR_4Fe-4S"/>
</dbReference>
<dbReference type="RefSeq" id="WP_307725389.1">
    <property type="nucleotide sequence ID" value="NZ_BJXU01000019.1"/>
</dbReference>
<keyword evidence="2" id="KW-0349">Heme</keyword>
<keyword evidence="6" id="KW-0411">Iron-sulfur</keyword>
<evidence type="ECO:0000256" key="5">
    <source>
        <dbReference type="ARBA" id="ARBA00023004"/>
    </source>
</evidence>
<dbReference type="EMBL" id="FRCA01000001">
    <property type="protein sequence ID" value="SHL32795.1"/>
    <property type="molecule type" value="Genomic_DNA"/>
</dbReference>